<reference evidence="3" key="1">
    <citation type="submission" date="2013-04" db="EMBL/GenBank/DDBJ databases">
        <authorList>
            <person name="Qu J."/>
            <person name="Murali S.C."/>
            <person name="Bandaranaike D."/>
            <person name="Bellair M."/>
            <person name="Blankenburg K."/>
            <person name="Chao H."/>
            <person name="Dinh H."/>
            <person name="Doddapaneni H."/>
            <person name="Downs B."/>
            <person name="Dugan-Rocha S."/>
            <person name="Elkadiri S."/>
            <person name="Gnanaolivu R.D."/>
            <person name="Hernandez B."/>
            <person name="Javaid M."/>
            <person name="Jayaseelan J.C."/>
            <person name="Lee S."/>
            <person name="Li M."/>
            <person name="Ming W."/>
            <person name="Munidasa M."/>
            <person name="Muniz J."/>
            <person name="Nguyen L."/>
            <person name="Ongeri F."/>
            <person name="Osuji N."/>
            <person name="Pu L.-L."/>
            <person name="Puazo M."/>
            <person name="Qu C."/>
            <person name="Quiroz J."/>
            <person name="Raj R."/>
            <person name="Weissenberger G."/>
            <person name="Xin Y."/>
            <person name="Zou X."/>
            <person name="Han Y."/>
            <person name="Richards S."/>
            <person name="Worley K."/>
            <person name="Muzny D."/>
            <person name="Gibbs R."/>
        </authorList>
    </citation>
    <scope>NUCLEOTIDE SEQUENCE</scope>
    <source>
        <strain evidence="3">Sampled in the wild</strain>
    </source>
</reference>
<sequence>MISLPLTITCVVSLLPIRSTLCGDPLIWASVEAKAKFKANINLPDDGPGSECPIPSTFQMRADGSWLPSSEYDLNGYFDENCGIYLHVVIPEEEPEEGVELRSKIKELGMKKEELKKEADKLSKEEEEHESKLETLRNETKLLYNTKQELKGIEVDSNILKKKSENTIRERNVLMEEIENWNSFFEKDRRLSQEMSTKKKSIKLYEEINRLFKAGRCKKMKPIEFSEMGKSLNCKDTNKISICEPQ</sequence>
<feature type="coiled-coil region" evidence="1">
    <location>
        <begin position="98"/>
        <end position="139"/>
    </location>
</feature>
<organism evidence="3 4">
    <name type="scientific">Ladona fulva</name>
    <name type="common">Scarce chaser dragonfly</name>
    <name type="synonym">Libellula fulva</name>
    <dbReference type="NCBI Taxonomy" id="123851"/>
    <lineage>
        <taxon>Eukaryota</taxon>
        <taxon>Metazoa</taxon>
        <taxon>Ecdysozoa</taxon>
        <taxon>Arthropoda</taxon>
        <taxon>Hexapoda</taxon>
        <taxon>Insecta</taxon>
        <taxon>Pterygota</taxon>
        <taxon>Palaeoptera</taxon>
        <taxon>Odonata</taxon>
        <taxon>Epiprocta</taxon>
        <taxon>Anisoptera</taxon>
        <taxon>Libelluloidea</taxon>
        <taxon>Libellulidae</taxon>
        <taxon>Ladona</taxon>
    </lineage>
</organism>
<feature type="chain" id="PRO_5035452968" evidence="2">
    <location>
        <begin position="23"/>
        <end position="246"/>
    </location>
</feature>
<reference evidence="3" key="2">
    <citation type="submission" date="2017-10" db="EMBL/GenBank/DDBJ databases">
        <title>Ladona fulva Genome sequencing and assembly.</title>
        <authorList>
            <person name="Murali S."/>
            <person name="Richards S."/>
            <person name="Bandaranaike D."/>
            <person name="Bellair M."/>
            <person name="Blankenburg K."/>
            <person name="Chao H."/>
            <person name="Dinh H."/>
            <person name="Doddapaneni H."/>
            <person name="Dugan-Rocha S."/>
            <person name="Elkadiri S."/>
            <person name="Gnanaolivu R."/>
            <person name="Hernandez B."/>
            <person name="Skinner E."/>
            <person name="Javaid M."/>
            <person name="Lee S."/>
            <person name="Li M."/>
            <person name="Ming W."/>
            <person name="Munidasa M."/>
            <person name="Muniz J."/>
            <person name="Nguyen L."/>
            <person name="Hughes D."/>
            <person name="Osuji N."/>
            <person name="Pu L.-L."/>
            <person name="Puazo M."/>
            <person name="Qu C."/>
            <person name="Quiroz J."/>
            <person name="Raj R."/>
            <person name="Weissenberger G."/>
            <person name="Xin Y."/>
            <person name="Zou X."/>
            <person name="Han Y."/>
            <person name="Worley K."/>
            <person name="Muzny D."/>
            <person name="Gibbs R."/>
        </authorList>
    </citation>
    <scope>NUCLEOTIDE SEQUENCE</scope>
    <source>
        <strain evidence="3">Sampled in the wild</strain>
    </source>
</reference>
<dbReference type="EMBL" id="KZ308203">
    <property type="protein sequence ID" value="KAG8224599.1"/>
    <property type="molecule type" value="Genomic_DNA"/>
</dbReference>
<accession>A0A8K0NYL1</accession>
<keyword evidence="4" id="KW-1185">Reference proteome</keyword>
<evidence type="ECO:0000256" key="1">
    <source>
        <dbReference type="SAM" id="Coils"/>
    </source>
</evidence>
<protein>
    <submittedName>
        <fullName evidence="3">Uncharacterized protein</fullName>
    </submittedName>
</protein>
<feature type="signal peptide" evidence="2">
    <location>
        <begin position="1"/>
        <end position="22"/>
    </location>
</feature>
<gene>
    <name evidence="3" type="ORF">J437_LFUL009185</name>
</gene>
<comment type="caution">
    <text evidence="3">The sequence shown here is derived from an EMBL/GenBank/DDBJ whole genome shotgun (WGS) entry which is preliminary data.</text>
</comment>
<dbReference type="AlphaFoldDB" id="A0A8K0NYL1"/>
<name>A0A8K0NYL1_LADFU</name>
<evidence type="ECO:0000313" key="3">
    <source>
        <dbReference type="EMBL" id="KAG8224599.1"/>
    </source>
</evidence>
<proteinExistence type="predicted"/>
<dbReference type="Proteomes" id="UP000792457">
    <property type="component" value="Unassembled WGS sequence"/>
</dbReference>
<keyword evidence="1" id="KW-0175">Coiled coil</keyword>
<keyword evidence="2" id="KW-0732">Signal</keyword>
<evidence type="ECO:0000256" key="2">
    <source>
        <dbReference type="SAM" id="SignalP"/>
    </source>
</evidence>
<evidence type="ECO:0000313" key="4">
    <source>
        <dbReference type="Proteomes" id="UP000792457"/>
    </source>
</evidence>